<dbReference type="InterPro" id="IPR000212">
    <property type="entry name" value="DNA_helicase_UvrD/REP"/>
</dbReference>
<proteinExistence type="inferred from homology"/>
<dbReference type="OrthoDB" id="9765670at2"/>
<dbReference type="Gene3D" id="1.10.486.10">
    <property type="entry name" value="PCRA, domain 4"/>
    <property type="match status" value="1"/>
</dbReference>
<dbReference type="PROSITE" id="PS51217">
    <property type="entry name" value="UVRD_HELICASE_CTER"/>
    <property type="match status" value="1"/>
</dbReference>
<evidence type="ECO:0000259" key="13">
    <source>
        <dbReference type="PROSITE" id="PS51198"/>
    </source>
</evidence>
<accession>A0A2U2B453</accession>
<comment type="similarity">
    <text evidence="1">Belongs to the helicase family. UvrD subfamily.</text>
</comment>
<dbReference type="PANTHER" id="PTHR11070:SF2">
    <property type="entry name" value="ATP-DEPENDENT DNA HELICASE SRS2"/>
    <property type="match status" value="1"/>
</dbReference>
<dbReference type="GO" id="GO:0005524">
    <property type="term" value="F:ATP binding"/>
    <property type="evidence" value="ECO:0007669"/>
    <property type="project" value="UniProtKB-UniRule"/>
</dbReference>
<evidence type="ECO:0000256" key="1">
    <source>
        <dbReference type="ARBA" id="ARBA00009922"/>
    </source>
</evidence>
<evidence type="ECO:0000256" key="8">
    <source>
        <dbReference type="ARBA" id="ARBA00034617"/>
    </source>
</evidence>
<dbReference type="PROSITE" id="PS51198">
    <property type="entry name" value="UVRD_HELICASE_ATP_BIND"/>
    <property type="match status" value="1"/>
</dbReference>
<evidence type="ECO:0000256" key="6">
    <source>
        <dbReference type="ARBA" id="ARBA00023125"/>
    </source>
</evidence>
<dbReference type="EC" id="5.6.2.4" evidence="9"/>
<evidence type="ECO:0000256" key="3">
    <source>
        <dbReference type="ARBA" id="ARBA00022801"/>
    </source>
</evidence>
<evidence type="ECO:0000259" key="14">
    <source>
        <dbReference type="PROSITE" id="PS51217"/>
    </source>
</evidence>
<dbReference type="CDD" id="cd17932">
    <property type="entry name" value="DEXQc_UvrD"/>
    <property type="match status" value="1"/>
</dbReference>
<keyword evidence="5 12" id="KW-0067">ATP-binding</keyword>
<feature type="domain" description="UvrD-like helicase C-terminal" evidence="14">
    <location>
        <begin position="335"/>
        <end position="612"/>
    </location>
</feature>
<dbReference type="InterPro" id="IPR027417">
    <property type="entry name" value="P-loop_NTPase"/>
</dbReference>
<keyword evidence="7" id="KW-0413">Isomerase</keyword>
<keyword evidence="6" id="KW-0238">DNA-binding</keyword>
<feature type="binding site" evidence="12">
    <location>
        <begin position="87"/>
        <end position="94"/>
    </location>
    <ligand>
        <name>ATP</name>
        <dbReference type="ChEBI" id="CHEBI:30616"/>
    </ligand>
</feature>
<dbReference type="Gene3D" id="1.10.10.160">
    <property type="match status" value="1"/>
</dbReference>
<dbReference type="InterPro" id="IPR014016">
    <property type="entry name" value="UvrD-like_ATP-bd"/>
</dbReference>
<keyword evidence="16" id="KW-1185">Reference proteome</keyword>
<evidence type="ECO:0000313" key="16">
    <source>
        <dbReference type="Proteomes" id="UP000244956"/>
    </source>
</evidence>
<evidence type="ECO:0000256" key="12">
    <source>
        <dbReference type="PROSITE-ProRule" id="PRU00560"/>
    </source>
</evidence>
<name>A0A2U2B453_9BACT</name>
<keyword evidence="4 12" id="KW-0347">Helicase</keyword>
<comment type="caution">
    <text evidence="15">The sequence shown here is derived from an EMBL/GenBank/DDBJ whole genome shotgun (WGS) entry which is preliminary data.</text>
</comment>
<feature type="domain" description="UvrD-like helicase ATP-binding" evidence="13">
    <location>
        <begin position="66"/>
        <end position="338"/>
    </location>
</feature>
<dbReference type="RefSeq" id="WP_109266022.1">
    <property type="nucleotide sequence ID" value="NZ_QEWP01000024.1"/>
</dbReference>
<comment type="catalytic activity">
    <reaction evidence="11">
        <text>ATP + H2O = ADP + phosphate + H(+)</text>
        <dbReference type="Rhea" id="RHEA:13065"/>
        <dbReference type="ChEBI" id="CHEBI:15377"/>
        <dbReference type="ChEBI" id="CHEBI:15378"/>
        <dbReference type="ChEBI" id="CHEBI:30616"/>
        <dbReference type="ChEBI" id="CHEBI:43474"/>
        <dbReference type="ChEBI" id="CHEBI:456216"/>
        <dbReference type="EC" id="5.6.2.4"/>
    </reaction>
</comment>
<dbReference type="Pfam" id="PF00580">
    <property type="entry name" value="UvrD-helicase"/>
    <property type="match status" value="1"/>
</dbReference>
<evidence type="ECO:0000256" key="2">
    <source>
        <dbReference type="ARBA" id="ARBA00022741"/>
    </source>
</evidence>
<dbReference type="AlphaFoldDB" id="A0A2U2B453"/>
<sequence length="758" mass="87116">MSYRRLRSKLKHPGENSYEQLTNAFEAEGRSVQPAFTPDISHPNSDYHKKIEAIRKLDAKLGKTFERLNKHQRHAVFHPVQNTILSAMVGSGKTTVLTAKVFFLHFIQKVPFDKMIVLTFTNKAAREIKGRIAAFMGKADTEINKQLRYFGTFHSVARQFLEEHPDLKTLGFKPGFLIMDEQGKQKFLQRLISQTNLNVKYQNQLAKRQEKYRSSGEIMMGNMKTADDFSQLMVMAEAEKRVLNTMDFDDLITLCNQLLNKKVAVSPQWVIVDEFQDCNEAQLELIENIRKENSNAFVVGDQNQSIYGWRGSKDHLFEEIYARWNATWMELPQNYRSTGSILSAAETLLSGRTETLVPTRQKGKAIELVRHFDDQQEAYYLREQLSLLQQENVQLEKVAVLFRTHQQIKIVETVLSQADIPYQLVKRNKLHENPAQNFLLQVFKVCLNPNDVDACLALICDPTFGAVKQSKKLIIEFLHRPAKTTALQTLMQHLKNRKMPPANQIRLLERAEKFMVDFFNETDASAKQLIDFLALRNILMPTSIYHQEYIASVTNAWEQITHYIYEKGWGDQQSFFPAAIDQVILEGTFMINDRIKEEKNGVHLLTIHASKGLEFDRVFISGANSGIIPLEQHQKGSQNLKEEKRLLFVAMTRGKDHVEIGWHAQPSGRNANAEPSYFLNAIPDALLKRKTSAKEEEESNIPMEADQWQTGMTVKHKKYGTGKISSIDEKEVICFFEAFGEKSFSRAFAQVLLKKEED</sequence>
<evidence type="ECO:0000313" key="15">
    <source>
        <dbReference type="EMBL" id="PWD97838.1"/>
    </source>
</evidence>
<protein>
    <recommendedName>
        <fullName evidence="9">DNA 3'-5' helicase</fullName>
        <ecNumber evidence="9">5.6.2.4</ecNumber>
    </recommendedName>
    <alternativeName>
        <fullName evidence="10">DNA 3'-5' helicase II</fullName>
    </alternativeName>
</protein>
<dbReference type="EMBL" id="QEWP01000024">
    <property type="protein sequence ID" value="PWD97838.1"/>
    <property type="molecule type" value="Genomic_DNA"/>
</dbReference>
<evidence type="ECO:0000256" key="7">
    <source>
        <dbReference type="ARBA" id="ARBA00023235"/>
    </source>
</evidence>
<evidence type="ECO:0000256" key="11">
    <source>
        <dbReference type="ARBA" id="ARBA00048988"/>
    </source>
</evidence>
<comment type="catalytic activity">
    <reaction evidence="8">
        <text>Couples ATP hydrolysis with the unwinding of duplex DNA by translocating in the 3'-5' direction.</text>
        <dbReference type="EC" id="5.6.2.4"/>
    </reaction>
</comment>
<dbReference type="GO" id="GO:0043138">
    <property type="term" value="F:3'-5' DNA helicase activity"/>
    <property type="evidence" value="ECO:0007669"/>
    <property type="project" value="UniProtKB-EC"/>
</dbReference>
<keyword evidence="2 12" id="KW-0547">Nucleotide-binding</keyword>
<reference evidence="15 16" key="1">
    <citation type="submission" date="2018-05" db="EMBL/GenBank/DDBJ databases">
        <title>Marinilabilia rubrum sp. nov., isolated from saltern sediment.</title>
        <authorList>
            <person name="Zhang R."/>
        </authorList>
    </citation>
    <scope>NUCLEOTIDE SEQUENCE [LARGE SCALE GENOMIC DNA]</scope>
    <source>
        <strain evidence="15 16">WTE16</strain>
    </source>
</reference>
<keyword evidence="3 12" id="KW-0378">Hydrolase</keyword>
<evidence type="ECO:0000256" key="5">
    <source>
        <dbReference type="ARBA" id="ARBA00022840"/>
    </source>
</evidence>
<dbReference type="GO" id="GO:0000725">
    <property type="term" value="P:recombinational repair"/>
    <property type="evidence" value="ECO:0007669"/>
    <property type="project" value="TreeGrafter"/>
</dbReference>
<evidence type="ECO:0000256" key="9">
    <source>
        <dbReference type="ARBA" id="ARBA00034808"/>
    </source>
</evidence>
<dbReference type="SUPFAM" id="SSF52540">
    <property type="entry name" value="P-loop containing nucleoside triphosphate hydrolases"/>
    <property type="match status" value="1"/>
</dbReference>
<gene>
    <name evidence="15" type="ORF">DDZ16_18800</name>
</gene>
<organism evidence="15 16">
    <name type="scientific">Marinilabilia rubra</name>
    <dbReference type="NCBI Taxonomy" id="2162893"/>
    <lineage>
        <taxon>Bacteria</taxon>
        <taxon>Pseudomonadati</taxon>
        <taxon>Bacteroidota</taxon>
        <taxon>Bacteroidia</taxon>
        <taxon>Marinilabiliales</taxon>
        <taxon>Marinilabiliaceae</taxon>
        <taxon>Marinilabilia</taxon>
    </lineage>
</organism>
<evidence type="ECO:0000256" key="10">
    <source>
        <dbReference type="ARBA" id="ARBA00034923"/>
    </source>
</evidence>
<dbReference type="GO" id="GO:0016887">
    <property type="term" value="F:ATP hydrolysis activity"/>
    <property type="evidence" value="ECO:0007669"/>
    <property type="project" value="RHEA"/>
</dbReference>
<dbReference type="InterPro" id="IPR013986">
    <property type="entry name" value="DExx_box_DNA_helicase_dom_sf"/>
</dbReference>
<dbReference type="GO" id="GO:0003677">
    <property type="term" value="F:DNA binding"/>
    <property type="evidence" value="ECO:0007669"/>
    <property type="project" value="UniProtKB-KW"/>
</dbReference>
<evidence type="ECO:0000256" key="4">
    <source>
        <dbReference type="ARBA" id="ARBA00022806"/>
    </source>
</evidence>
<dbReference type="Proteomes" id="UP000244956">
    <property type="component" value="Unassembled WGS sequence"/>
</dbReference>
<dbReference type="PANTHER" id="PTHR11070">
    <property type="entry name" value="UVRD / RECB / PCRA DNA HELICASE FAMILY MEMBER"/>
    <property type="match status" value="1"/>
</dbReference>
<dbReference type="InterPro" id="IPR014017">
    <property type="entry name" value="DNA_helicase_UvrD-like_C"/>
</dbReference>
<dbReference type="Pfam" id="PF13361">
    <property type="entry name" value="UvrD_C"/>
    <property type="match status" value="1"/>
</dbReference>
<dbReference type="Gene3D" id="3.40.50.300">
    <property type="entry name" value="P-loop containing nucleotide triphosphate hydrolases"/>
    <property type="match status" value="2"/>
</dbReference>